<keyword evidence="1" id="KW-0812">Transmembrane</keyword>
<organism evidence="2 3">
    <name type="scientific">Acanthosepion pharaonis</name>
    <name type="common">Pharaoh cuttlefish</name>
    <name type="synonym">Sepia pharaonis</name>
    <dbReference type="NCBI Taxonomy" id="158019"/>
    <lineage>
        <taxon>Eukaryota</taxon>
        <taxon>Metazoa</taxon>
        <taxon>Spiralia</taxon>
        <taxon>Lophotrochozoa</taxon>
        <taxon>Mollusca</taxon>
        <taxon>Cephalopoda</taxon>
        <taxon>Coleoidea</taxon>
        <taxon>Decapodiformes</taxon>
        <taxon>Sepiida</taxon>
        <taxon>Sepiina</taxon>
        <taxon>Sepiidae</taxon>
        <taxon>Acanthosepion</taxon>
    </lineage>
</organism>
<reference evidence="2" key="1">
    <citation type="submission" date="2021-01" db="EMBL/GenBank/DDBJ databases">
        <authorList>
            <person name="Li R."/>
            <person name="Bekaert M."/>
        </authorList>
    </citation>
    <scope>NUCLEOTIDE SEQUENCE</scope>
    <source>
        <strain evidence="2">Farmed</strain>
    </source>
</reference>
<name>A0A812CTB4_ACAPH</name>
<accession>A0A812CTB4</accession>
<gene>
    <name evidence="2" type="ORF">SPHA_41693</name>
</gene>
<dbReference type="Proteomes" id="UP000597762">
    <property type="component" value="Unassembled WGS sequence"/>
</dbReference>
<evidence type="ECO:0000313" key="3">
    <source>
        <dbReference type="Proteomes" id="UP000597762"/>
    </source>
</evidence>
<dbReference type="EMBL" id="CAHIKZ030002013">
    <property type="protein sequence ID" value="CAE1279247.1"/>
    <property type="molecule type" value="Genomic_DNA"/>
</dbReference>
<keyword evidence="3" id="KW-1185">Reference proteome</keyword>
<dbReference type="AlphaFoldDB" id="A0A812CTB4"/>
<sequence>MSTFPQAISFHFPRHLFIRIIVTTFFNGYGARPAHAALRFLISATSSFGLLPPIYSSSSSTSPLSPFLFSYLFATLPLSLAPLPTPPPPHSSSFPTKYLLPQPTPPSRFIFSTLSYLRLLLFPPRVLLLRLFLQRVLQRLFFLFLLLIYPLRLLLSCPTFFLLQFFLPPPSPPPTSSLPSPLPPSFIFYISFNFGAF</sequence>
<evidence type="ECO:0000313" key="2">
    <source>
        <dbReference type="EMBL" id="CAE1279247.1"/>
    </source>
</evidence>
<protein>
    <submittedName>
        <fullName evidence="2">Uncharacterized protein</fullName>
    </submittedName>
</protein>
<keyword evidence="1" id="KW-0472">Membrane</keyword>
<feature type="transmembrane region" description="Helical" evidence="1">
    <location>
        <begin position="140"/>
        <end position="167"/>
    </location>
</feature>
<comment type="caution">
    <text evidence="2">The sequence shown here is derived from an EMBL/GenBank/DDBJ whole genome shotgun (WGS) entry which is preliminary data.</text>
</comment>
<keyword evidence="1" id="KW-1133">Transmembrane helix</keyword>
<proteinExistence type="predicted"/>
<evidence type="ECO:0000256" key="1">
    <source>
        <dbReference type="SAM" id="Phobius"/>
    </source>
</evidence>